<protein>
    <submittedName>
        <fullName evidence="2">Uncharacterized protein</fullName>
    </submittedName>
</protein>
<reference evidence="2" key="1">
    <citation type="submission" date="2020-06" db="EMBL/GenBank/DDBJ databases">
        <title>Stable isotope informed genome-resolved metagenomics uncovers potential trophic interactions in rhizosphere soil.</title>
        <authorList>
            <person name="Starr E.P."/>
            <person name="Shi S."/>
            <person name="Blazewicz S.J."/>
            <person name="Koch B.J."/>
            <person name="Probst A.J."/>
            <person name="Hungate B.A."/>
            <person name="Pett-Ridge J."/>
            <person name="Firestone M.K."/>
            <person name="Banfield J.F."/>
        </authorList>
    </citation>
    <scope>NUCLEOTIDE SEQUENCE</scope>
    <source>
        <strain evidence="2">YM_69_17</strain>
    </source>
</reference>
<name>A0A952KET9_9PROT</name>
<organism evidence="2 3">
    <name type="scientific">Inquilinus limosus</name>
    <dbReference type="NCBI Taxonomy" id="171674"/>
    <lineage>
        <taxon>Bacteria</taxon>
        <taxon>Pseudomonadati</taxon>
        <taxon>Pseudomonadota</taxon>
        <taxon>Alphaproteobacteria</taxon>
        <taxon>Rhodospirillales</taxon>
        <taxon>Rhodospirillaceae</taxon>
        <taxon>Inquilinus</taxon>
    </lineage>
</organism>
<dbReference type="Proteomes" id="UP000700706">
    <property type="component" value="Unassembled WGS sequence"/>
</dbReference>
<evidence type="ECO:0000313" key="2">
    <source>
        <dbReference type="EMBL" id="MBW8726817.1"/>
    </source>
</evidence>
<sequence>METGLAMIEAQEIERRPAARPARASAGLPICEDRVVERFLDRPSAPRSDADLLHRLNHSLFDEPEYRSSVPSLRSLMAVAVVALLAVGAAALIGTAWHDLSSGSGTAQQEVR</sequence>
<dbReference type="AlphaFoldDB" id="A0A952KET9"/>
<comment type="caution">
    <text evidence="2">The sequence shown here is derived from an EMBL/GenBank/DDBJ whole genome shotgun (WGS) entry which is preliminary data.</text>
</comment>
<evidence type="ECO:0000256" key="1">
    <source>
        <dbReference type="SAM" id="Phobius"/>
    </source>
</evidence>
<keyword evidence="1" id="KW-1133">Transmembrane helix</keyword>
<keyword evidence="1" id="KW-0472">Membrane</keyword>
<feature type="transmembrane region" description="Helical" evidence="1">
    <location>
        <begin position="76"/>
        <end position="97"/>
    </location>
</feature>
<keyword evidence="1" id="KW-0812">Transmembrane</keyword>
<gene>
    <name evidence="2" type="ORF">JF625_16930</name>
</gene>
<proteinExistence type="predicted"/>
<dbReference type="EMBL" id="JAEKLZ010000237">
    <property type="protein sequence ID" value="MBW8726817.1"/>
    <property type="molecule type" value="Genomic_DNA"/>
</dbReference>
<accession>A0A952KET9</accession>
<evidence type="ECO:0000313" key="3">
    <source>
        <dbReference type="Proteomes" id="UP000700706"/>
    </source>
</evidence>